<feature type="domain" description="FH2" evidence="5">
    <location>
        <begin position="529"/>
        <end position="961"/>
    </location>
</feature>
<feature type="compositionally biased region" description="Pro residues" evidence="3">
    <location>
        <begin position="431"/>
        <end position="471"/>
    </location>
</feature>
<dbReference type="GO" id="GO:0045010">
    <property type="term" value="P:actin nucleation"/>
    <property type="evidence" value="ECO:0007669"/>
    <property type="project" value="InterPro"/>
</dbReference>
<dbReference type="PANTHER" id="PTHR23213">
    <property type="entry name" value="FORMIN-RELATED"/>
    <property type="match status" value="1"/>
</dbReference>
<dbReference type="InterPro" id="IPR027643">
    <property type="entry name" value="Formin-like_plant"/>
</dbReference>
<feature type="compositionally biased region" description="Pro residues" evidence="3">
    <location>
        <begin position="405"/>
        <end position="419"/>
    </location>
</feature>
<dbReference type="SMART" id="SM00498">
    <property type="entry name" value="FH2"/>
    <property type="match status" value="1"/>
</dbReference>
<dbReference type="InterPro" id="IPR042201">
    <property type="entry name" value="FH2_Formin_sf"/>
</dbReference>
<feature type="region of interest" description="Disordered" evidence="3">
    <location>
        <begin position="945"/>
        <end position="1003"/>
    </location>
</feature>
<feature type="transmembrane region" description="Helical" evidence="4">
    <location>
        <begin position="278"/>
        <end position="299"/>
    </location>
</feature>
<evidence type="ECO:0000259" key="5">
    <source>
        <dbReference type="PROSITE" id="PS51444"/>
    </source>
</evidence>
<dbReference type="InParanoid" id="A0A6P4BG49"/>
<evidence type="ECO:0000256" key="1">
    <source>
        <dbReference type="ARBA" id="ARBA00025793"/>
    </source>
</evidence>
<feature type="region of interest" description="Disordered" evidence="3">
    <location>
        <begin position="184"/>
        <end position="271"/>
    </location>
</feature>
<evidence type="ECO:0000256" key="4">
    <source>
        <dbReference type="SAM" id="Phobius"/>
    </source>
</evidence>
<keyword evidence="4" id="KW-1133">Transmembrane helix</keyword>
<dbReference type="PROSITE" id="PS51444">
    <property type="entry name" value="FH2"/>
    <property type="match status" value="1"/>
</dbReference>
<dbReference type="AlphaFoldDB" id="A0A6P4BG49"/>
<sequence length="1003" mass="109417">MTRILYVWDEKIQQHMDLMRTSCFIVLAILLCLSASICSGESKNAEELFIDQLVDPASGKINGEVADILWLNCEVDLIHLKEVVEELDLCSTEETSSRTNEINWKSESLTKENIQKIIYLLHPQVKQTLLDCLRNNKFVFPASGEEGGSNIWLGKYVESMFPRPKDPRRNLGTESAQRVKRVLAEAPAVGSPRSSLAPSPDLASAPGPALSTTLAPSPGPTPQVPGSIRPAASPKTPFFPPISNRNTSLEPAANENSSNSPGSGGVQQEKKSNNNKTIVIAVVVTASVTFIIAVLLFLCCSRFSRTGPRVRRTDERPLLSLSLSDFSVGNSVKEEKLGHQSFGNNNLSLHGKVSSLDGSRMETNVLHISLDETPNGTGINPNGRVPPPPLKPPPGRTIPTGMLPLKPPPGRAEPLPPEPRSSFKPPSTMAGPPPPPPPVRPPPSLKPSGPTGPPPPPPAPPAPPPPPPPVPSGTKPRPRPPPPPPPPSSGAPPPRPPPPMAIGSKVAQPPPLAPKHPPKASTSEGAGLEDDGMAPKTKLKPFFWDKVLANPDQSMVWHQIKSGSFQFDENMIETLFGYSNVDKNKKQTNKESSSQDPLPQLIQIIDPKKSQNLAILLRALNVTIEEVCDALHEGNELPAEFLQTLLKMTPTSEEELKLRLFNGELSRLGPAERFLKALVDIPFAFKRLEALLFMCTFQEDIGIVKESFTTLEVACKELRNSRLFLKLLEAVLKTGNRMNDGTFRGGAQAFKLDTLLKLSDVKGVDGKTTLFQFVVQEIIRSEGIKAARVTRESRSVSSIKSDDLLEEASPDIEEHYRSLGLQVVSGLGNELENVKKAAILDADSLTGTVAKLGDSLLKTRSFLNSEMKNVETDSGFHQALKSFVQNAEVDIMWLLEEEKRIMALVKSTGDYFHGKAGKDEGLRLFIILRDFLIMLDKTCREVSNSTKKAKAHRKEASSSDPQQPRTASSSSDPQQPPPNLHQRLLPAITDRRMEYSSSDDESP</sequence>
<comment type="similarity">
    <text evidence="1">Belongs to the formin-like family. Class-I subfamily.</text>
</comment>
<evidence type="ECO:0000313" key="6">
    <source>
        <dbReference type="Proteomes" id="UP001652623"/>
    </source>
</evidence>
<dbReference type="Proteomes" id="UP001652623">
    <property type="component" value="Chromosome 1"/>
</dbReference>
<protein>
    <recommendedName>
        <fullName evidence="2">Formin-like protein</fullName>
    </recommendedName>
</protein>
<organism evidence="6 7">
    <name type="scientific">Ziziphus jujuba</name>
    <name type="common">Chinese jujube</name>
    <name type="synonym">Ziziphus sativa</name>
    <dbReference type="NCBI Taxonomy" id="326968"/>
    <lineage>
        <taxon>Eukaryota</taxon>
        <taxon>Viridiplantae</taxon>
        <taxon>Streptophyta</taxon>
        <taxon>Embryophyta</taxon>
        <taxon>Tracheophyta</taxon>
        <taxon>Spermatophyta</taxon>
        <taxon>Magnoliopsida</taxon>
        <taxon>eudicotyledons</taxon>
        <taxon>Gunneridae</taxon>
        <taxon>Pentapetalae</taxon>
        <taxon>rosids</taxon>
        <taxon>fabids</taxon>
        <taxon>Rosales</taxon>
        <taxon>Rhamnaceae</taxon>
        <taxon>Paliureae</taxon>
        <taxon>Ziziphus</taxon>
    </lineage>
</organism>
<evidence type="ECO:0000313" key="7">
    <source>
        <dbReference type="RefSeq" id="XP_015898066.3"/>
    </source>
</evidence>
<feature type="compositionally biased region" description="Pro residues" evidence="3">
    <location>
        <begin position="479"/>
        <end position="500"/>
    </location>
</feature>
<dbReference type="InterPro" id="IPR015425">
    <property type="entry name" value="FH2_Formin"/>
</dbReference>
<dbReference type="Gene3D" id="1.20.58.2220">
    <property type="entry name" value="Formin, FH2 domain"/>
    <property type="match status" value="1"/>
</dbReference>
<keyword evidence="6" id="KW-1185">Reference proteome</keyword>
<feature type="compositionally biased region" description="Polar residues" evidence="3">
    <location>
        <begin position="958"/>
        <end position="967"/>
    </location>
</feature>
<dbReference type="KEGG" id="zju:107431611"/>
<dbReference type="SUPFAM" id="SSF101447">
    <property type="entry name" value="Formin homology 2 domain (FH2 domain)"/>
    <property type="match status" value="1"/>
</dbReference>
<evidence type="ECO:0000256" key="3">
    <source>
        <dbReference type="SAM" id="MobiDB-lite"/>
    </source>
</evidence>
<keyword evidence="4" id="KW-0812">Transmembrane</keyword>
<accession>A0A6P4BG49</accession>
<name>A0A6P4BG49_ZIZJJ</name>
<dbReference type="RefSeq" id="XP_015898066.3">
    <property type="nucleotide sequence ID" value="XM_016042580.4"/>
</dbReference>
<reference evidence="7" key="2">
    <citation type="submission" date="2025-08" db="UniProtKB">
        <authorList>
            <consortium name="RefSeq"/>
        </authorList>
    </citation>
    <scope>IDENTIFICATION</scope>
    <source>
        <tissue evidence="7">Seedling</tissue>
    </source>
</reference>
<keyword evidence="4" id="KW-0472">Membrane</keyword>
<dbReference type="PANTHER" id="PTHR23213:SF269">
    <property type="entry name" value="FORMIN-LIKE PROTEIN 5"/>
    <property type="match status" value="1"/>
</dbReference>
<proteinExistence type="inferred from homology"/>
<evidence type="ECO:0000256" key="2">
    <source>
        <dbReference type="RuleBase" id="RU361260"/>
    </source>
</evidence>
<dbReference type="GO" id="GO:0051015">
    <property type="term" value="F:actin filament binding"/>
    <property type="evidence" value="ECO:0007669"/>
    <property type="project" value="InterPro"/>
</dbReference>
<feature type="compositionally biased region" description="Low complexity" evidence="3">
    <location>
        <begin position="250"/>
        <end position="261"/>
    </location>
</feature>
<gene>
    <name evidence="7" type="primary">LOC107431611</name>
</gene>
<reference evidence="6" key="1">
    <citation type="submission" date="2025-05" db="UniProtKB">
        <authorList>
            <consortium name="RefSeq"/>
        </authorList>
    </citation>
    <scope>NUCLEOTIDE SEQUENCE [LARGE SCALE GENOMIC DNA]</scope>
</reference>
<dbReference type="FunCoup" id="A0A6P4BG49">
    <property type="interactions" value="295"/>
</dbReference>
<feature type="region of interest" description="Disordered" evidence="3">
    <location>
        <begin position="370"/>
        <end position="534"/>
    </location>
</feature>
<feature type="compositionally biased region" description="Low complexity" evidence="3">
    <location>
        <begin position="191"/>
        <end position="211"/>
    </location>
</feature>
<feature type="compositionally biased region" description="Pro residues" evidence="3">
    <location>
        <begin position="384"/>
        <end position="396"/>
    </location>
</feature>
<dbReference type="Pfam" id="PF02181">
    <property type="entry name" value="FH2"/>
    <property type="match status" value="1"/>
</dbReference>
<dbReference type="GeneID" id="107431611"/>